<dbReference type="Gene3D" id="3.30.230.10">
    <property type="match status" value="1"/>
</dbReference>
<gene>
    <name evidence="7" type="primary">rpsE</name>
    <name evidence="10" type="ORF">A2782_00755</name>
</gene>
<reference evidence="10 11" key="1">
    <citation type="journal article" date="2016" name="Nat. Commun.">
        <title>Thousands of microbial genomes shed light on interconnected biogeochemical processes in an aquifer system.</title>
        <authorList>
            <person name="Anantharaman K."/>
            <person name="Brown C.T."/>
            <person name="Hug L.A."/>
            <person name="Sharon I."/>
            <person name="Castelle C.J."/>
            <person name="Probst A.J."/>
            <person name="Thomas B.C."/>
            <person name="Singh A."/>
            <person name="Wilkins M.J."/>
            <person name="Karaoz U."/>
            <person name="Brodie E.L."/>
            <person name="Williams K.H."/>
            <person name="Hubbard S.S."/>
            <person name="Banfield J.F."/>
        </authorList>
    </citation>
    <scope>NUCLEOTIDE SEQUENCE [LARGE SCALE GENOMIC DNA]</scope>
</reference>
<dbReference type="PANTHER" id="PTHR48277:SF1">
    <property type="entry name" value="MITOCHONDRIAL RIBOSOMAL PROTEIN S5"/>
    <property type="match status" value="1"/>
</dbReference>
<protein>
    <recommendedName>
        <fullName evidence="6 7">Small ribosomal subunit protein uS5</fullName>
    </recommendedName>
</protein>
<evidence type="ECO:0000256" key="2">
    <source>
        <dbReference type="ARBA" id="ARBA00022730"/>
    </source>
</evidence>
<dbReference type="InterPro" id="IPR005324">
    <property type="entry name" value="Ribosomal_uS5_C"/>
</dbReference>
<dbReference type="GO" id="GO:0005737">
    <property type="term" value="C:cytoplasm"/>
    <property type="evidence" value="ECO:0007669"/>
    <property type="project" value="UniProtKB-ARBA"/>
</dbReference>
<comment type="function">
    <text evidence="7">Located at the back of the 30S subunit body where it stabilizes the conformation of the head with respect to the body.</text>
</comment>
<dbReference type="PANTHER" id="PTHR48277">
    <property type="entry name" value="MITOCHONDRIAL RIBOSOMAL PROTEIN S5"/>
    <property type="match status" value="1"/>
</dbReference>
<evidence type="ECO:0000256" key="4">
    <source>
        <dbReference type="ARBA" id="ARBA00022980"/>
    </source>
</evidence>
<keyword evidence="5 7" id="KW-0687">Ribonucleoprotein</keyword>
<dbReference type="InterPro" id="IPR013810">
    <property type="entry name" value="Ribosomal_uS5_N"/>
</dbReference>
<evidence type="ECO:0000256" key="3">
    <source>
        <dbReference type="ARBA" id="ARBA00022884"/>
    </source>
</evidence>
<dbReference type="GO" id="GO:0003735">
    <property type="term" value="F:structural constituent of ribosome"/>
    <property type="evidence" value="ECO:0007669"/>
    <property type="project" value="UniProtKB-UniRule"/>
</dbReference>
<dbReference type="NCBIfam" id="TIGR01021">
    <property type="entry name" value="rpsE_bact"/>
    <property type="match status" value="1"/>
</dbReference>
<dbReference type="GO" id="GO:0019843">
    <property type="term" value="F:rRNA binding"/>
    <property type="evidence" value="ECO:0007669"/>
    <property type="project" value="UniProtKB-UniRule"/>
</dbReference>
<dbReference type="GO" id="GO:0042254">
    <property type="term" value="P:ribosome biogenesis"/>
    <property type="evidence" value="ECO:0007669"/>
    <property type="project" value="UniProtKB-ARBA"/>
</dbReference>
<dbReference type="PROSITE" id="PS50881">
    <property type="entry name" value="S5_DSRBD"/>
    <property type="match status" value="1"/>
</dbReference>
<evidence type="ECO:0000313" key="11">
    <source>
        <dbReference type="Proteomes" id="UP000177967"/>
    </source>
</evidence>
<feature type="domain" description="S5 DRBM" evidence="9">
    <location>
        <begin position="11"/>
        <end position="74"/>
    </location>
</feature>
<dbReference type="InterPro" id="IPR005712">
    <property type="entry name" value="Ribosomal_uS5_bac-type"/>
</dbReference>
<dbReference type="InterPro" id="IPR020568">
    <property type="entry name" value="Ribosomal_Su5_D2-typ_SF"/>
</dbReference>
<dbReference type="GO" id="GO:0015935">
    <property type="term" value="C:small ribosomal subunit"/>
    <property type="evidence" value="ECO:0007669"/>
    <property type="project" value="InterPro"/>
</dbReference>
<dbReference type="InterPro" id="IPR014721">
    <property type="entry name" value="Ribsml_uS5_D2-typ_fold_subgr"/>
</dbReference>
<evidence type="ECO:0000256" key="5">
    <source>
        <dbReference type="ARBA" id="ARBA00023274"/>
    </source>
</evidence>
<dbReference type="STRING" id="1797513.A2782_00755"/>
<comment type="similarity">
    <text evidence="1 7 8">Belongs to the universal ribosomal protein uS5 family.</text>
</comment>
<evidence type="ECO:0000256" key="8">
    <source>
        <dbReference type="RuleBase" id="RU003823"/>
    </source>
</evidence>
<keyword evidence="4 7" id="KW-0689">Ribosomal protein</keyword>
<evidence type="ECO:0000313" key="10">
    <source>
        <dbReference type="EMBL" id="OGY08340.1"/>
    </source>
</evidence>
<comment type="subunit">
    <text evidence="7">Part of the 30S ribosomal subunit. Contacts proteins S4 and S8.</text>
</comment>
<comment type="domain">
    <text evidence="7">The N-terminal domain interacts with the head of the 30S subunit; the C-terminal domain interacts with the body and contacts protein S4. The interaction surface between S4 and S5 is involved in control of translational fidelity.</text>
</comment>
<comment type="function">
    <text evidence="7">With S4 and S12 plays an important role in translational accuracy.</text>
</comment>
<dbReference type="Gene3D" id="3.30.160.20">
    <property type="match status" value="1"/>
</dbReference>
<keyword evidence="3 7" id="KW-0694">RNA-binding</keyword>
<dbReference type="InterPro" id="IPR000851">
    <property type="entry name" value="Ribosomal_uS5"/>
</dbReference>
<dbReference type="SUPFAM" id="SSF54768">
    <property type="entry name" value="dsRNA-binding domain-like"/>
    <property type="match status" value="1"/>
</dbReference>
<evidence type="ECO:0000256" key="6">
    <source>
        <dbReference type="ARBA" id="ARBA00035255"/>
    </source>
</evidence>
<keyword evidence="2 7" id="KW-0699">rRNA-binding</keyword>
<dbReference type="Pfam" id="PF00333">
    <property type="entry name" value="Ribosomal_S5"/>
    <property type="match status" value="1"/>
</dbReference>
<evidence type="ECO:0000256" key="7">
    <source>
        <dbReference type="HAMAP-Rule" id="MF_01307"/>
    </source>
</evidence>
<dbReference type="GO" id="GO:0006412">
    <property type="term" value="P:translation"/>
    <property type="evidence" value="ECO:0007669"/>
    <property type="project" value="UniProtKB-UniRule"/>
</dbReference>
<dbReference type="Proteomes" id="UP000177967">
    <property type="component" value="Unassembled WGS sequence"/>
</dbReference>
<organism evidence="10 11">
    <name type="scientific">Candidatus Blackburnbacteria bacterium RIFCSPHIGHO2_01_FULL_43_15b</name>
    <dbReference type="NCBI Taxonomy" id="1797513"/>
    <lineage>
        <taxon>Bacteria</taxon>
        <taxon>Candidatus Blackburniibacteriota</taxon>
    </lineage>
</organism>
<dbReference type="HAMAP" id="MF_01307_B">
    <property type="entry name" value="Ribosomal_uS5_B"/>
    <property type="match status" value="1"/>
</dbReference>
<evidence type="ECO:0000259" key="9">
    <source>
        <dbReference type="PROSITE" id="PS50881"/>
    </source>
</evidence>
<name>A0A1G1UZ10_9BACT</name>
<comment type="caution">
    <text evidence="10">The sequence shown here is derived from an EMBL/GenBank/DDBJ whole genome shotgun (WGS) entry which is preliminary data.</text>
</comment>
<sequence length="169" mass="18149">MEPNNRQQSEFVETVIKINRISKKTKGGNQIRFSALVVVGDKKGKVGVGLGKAPNVVSGIRKAISQARKNMITVPMRGTTIPYEVRIKYGAAKLLLKPAPSGSGVVAGGPLRAVFESAGVHDVVAKILGSNNKTTNLYAVIRALQQLSDWRETQEARNANRKGTKSVNA</sequence>
<dbReference type="SUPFAM" id="SSF54211">
    <property type="entry name" value="Ribosomal protein S5 domain 2-like"/>
    <property type="match status" value="1"/>
</dbReference>
<accession>A0A1G1UZ10</accession>
<evidence type="ECO:0000256" key="1">
    <source>
        <dbReference type="ARBA" id="ARBA00008945"/>
    </source>
</evidence>
<dbReference type="Pfam" id="PF03719">
    <property type="entry name" value="Ribosomal_S5_C"/>
    <property type="match status" value="1"/>
</dbReference>
<dbReference type="EMBL" id="MHBW01000029">
    <property type="protein sequence ID" value="OGY08340.1"/>
    <property type="molecule type" value="Genomic_DNA"/>
</dbReference>
<dbReference type="AlphaFoldDB" id="A0A1G1UZ10"/>
<dbReference type="FunFam" id="3.30.160.20:FF:000001">
    <property type="entry name" value="30S ribosomal protein S5"/>
    <property type="match status" value="1"/>
</dbReference>
<proteinExistence type="inferred from homology"/>
<dbReference type="FunFam" id="3.30.230.10:FF:000002">
    <property type="entry name" value="30S ribosomal protein S5"/>
    <property type="match status" value="1"/>
</dbReference>